<dbReference type="EMBL" id="DQYG01000137">
    <property type="protein sequence ID" value="HDD31633.1"/>
    <property type="molecule type" value="Genomic_DNA"/>
</dbReference>
<dbReference type="AlphaFoldDB" id="A0A7C0TZ74"/>
<name>A0A7C0TZ74_THELI</name>
<gene>
    <name evidence="2" type="ORF">ENF72_03280</name>
</gene>
<sequence length="48" mass="5529">ELTLKVEKHFGQPQDVEWAIRKDLEPPESLVLLQARPQKISKGKFGLM</sequence>
<protein>
    <submittedName>
        <fullName evidence="2">Phosphoenolpyruvate synthase</fullName>
    </submittedName>
</protein>
<dbReference type="GO" id="GO:0016301">
    <property type="term" value="F:kinase activity"/>
    <property type="evidence" value="ECO:0007669"/>
    <property type="project" value="InterPro"/>
</dbReference>
<dbReference type="Gene3D" id="3.30.470.20">
    <property type="entry name" value="ATP-grasp fold, B domain"/>
    <property type="match status" value="1"/>
</dbReference>
<proteinExistence type="predicted"/>
<feature type="domain" description="Pyruvate phosphate dikinase AMP/ATP-binding" evidence="1">
    <location>
        <begin position="3"/>
        <end position="42"/>
    </location>
</feature>
<evidence type="ECO:0000259" key="1">
    <source>
        <dbReference type="Pfam" id="PF01326"/>
    </source>
</evidence>
<evidence type="ECO:0000313" key="2">
    <source>
        <dbReference type="EMBL" id="HDD31633.1"/>
    </source>
</evidence>
<dbReference type="Pfam" id="PF01326">
    <property type="entry name" value="PPDK_N"/>
    <property type="match status" value="1"/>
</dbReference>
<organism evidence="2">
    <name type="scientific">Thermococcus litoralis</name>
    <dbReference type="NCBI Taxonomy" id="2265"/>
    <lineage>
        <taxon>Archaea</taxon>
        <taxon>Methanobacteriati</taxon>
        <taxon>Methanobacteriota</taxon>
        <taxon>Thermococci</taxon>
        <taxon>Thermococcales</taxon>
        <taxon>Thermococcaceae</taxon>
        <taxon>Thermococcus</taxon>
    </lineage>
</organism>
<comment type="caution">
    <text evidence="2">The sequence shown here is derived from an EMBL/GenBank/DDBJ whole genome shotgun (WGS) entry which is preliminary data.</text>
</comment>
<reference evidence="2" key="1">
    <citation type="journal article" date="2020" name="mSystems">
        <title>Genome- and Community-Level Interaction Insights into Carbon Utilization and Element Cycling Functions of Hydrothermarchaeota in Hydrothermal Sediment.</title>
        <authorList>
            <person name="Zhou Z."/>
            <person name="Liu Y."/>
            <person name="Xu W."/>
            <person name="Pan J."/>
            <person name="Luo Z.H."/>
            <person name="Li M."/>
        </authorList>
    </citation>
    <scope>NUCLEOTIDE SEQUENCE [LARGE SCALE GENOMIC DNA]</scope>
    <source>
        <strain evidence="2">HyVt-151</strain>
    </source>
</reference>
<dbReference type="GO" id="GO:0005524">
    <property type="term" value="F:ATP binding"/>
    <property type="evidence" value="ECO:0007669"/>
    <property type="project" value="InterPro"/>
</dbReference>
<dbReference type="SUPFAM" id="SSF56059">
    <property type="entry name" value="Glutathione synthetase ATP-binding domain-like"/>
    <property type="match status" value="1"/>
</dbReference>
<dbReference type="Proteomes" id="UP000886210">
    <property type="component" value="Unassembled WGS sequence"/>
</dbReference>
<accession>A0A7C0TZ74</accession>
<feature type="non-terminal residue" evidence="2">
    <location>
        <position position="1"/>
    </location>
</feature>
<dbReference type="InterPro" id="IPR002192">
    <property type="entry name" value="PPDK_AMP/ATP-bd"/>
</dbReference>